<organism evidence="2 3">
    <name type="scientific">Dyadobacter soli</name>
    <dbReference type="NCBI Taxonomy" id="659014"/>
    <lineage>
        <taxon>Bacteria</taxon>
        <taxon>Pseudomonadati</taxon>
        <taxon>Bacteroidota</taxon>
        <taxon>Cytophagia</taxon>
        <taxon>Cytophagales</taxon>
        <taxon>Spirosomataceae</taxon>
        <taxon>Dyadobacter</taxon>
    </lineage>
</organism>
<feature type="domain" description="PLOD1-3-like GT" evidence="1">
    <location>
        <begin position="3"/>
        <end position="183"/>
    </location>
</feature>
<protein>
    <recommendedName>
        <fullName evidence="1">PLOD1-3-like GT domain-containing protein</fullName>
    </recommendedName>
</protein>
<dbReference type="InterPro" id="IPR057589">
    <property type="entry name" value="GT_PLOD"/>
</dbReference>
<reference evidence="3" key="1">
    <citation type="submission" date="2016-10" db="EMBL/GenBank/DDBJ databases">
        <authorList>
            <person name="Varghese N."/>
            <person name="Submissions S."/>
        </authorList>
    </citation>
    <scope>NUCLEOTIDE SEQUENCE [LARGE SCALE GENOMIC DNA]</scope>
    <source>
        <strain evidence="3">DSM 25329</strain>
    </source>
</reference>
<dbReference type="RefSeq" id="WP_090156382.1">
    <property type="nucleotide sequence ID" value="NZ_FNAN01000020.1"/>
</dbReference>
<accession>A0A1G7V9N8</accession>
<dbReference type="Proteomes" id="UP000198748">
    <property type="component" value="Unassembled WGS sequence"/>
</dbReference>
<dbReference type="OrthoDB" id="3346013at2"/>
<dbReference type="STRING" id="659014.SAMN04487996_1205"/>
<evidence type="ECO:0000259" key="1">
    <source>
        <dbReference type="Pfam" id="PF25342"/>
    </source>
</evidence>
<dbReference type="AlphaFoldDB" id="A0A1G7V9N8"/>
<evidence type="ECO:0000313" key="3">
    <source>
        <dbReference type="Proteomes" id="UP000198748"/>
    </source>
</evidence>
<proteinExistence type="predicted"/>
<dbReference type="EMBL" id="FNAN01000020">
    <property type="protein sequence ID" value="SDG56288.1"/>
    <property type="molecule type" value="Genomic_DNA"/>
</dbReference>
<dbReference type="CDD" id="cd22997">
    <property type="entry name" value="GT_LH"/>
    <property type="match status" value="1"/>
</dbReference>
<evidence type="ECO:0000313" key="2">
    <source>
        <dbReference type="EMBL" id="SDG56288.1"/>
    </source>
</evidence>
<name>A0A1G7V9N8_9BACT</name>
<gene>
    <name evidence="2" type="ORF">SAMN04487996_1205</name>
</gene>
<dbReference type="Pfam" id="PF25342">
    <property type="entry name" value="GT_PLOD"/>
    <property type="match status" value="1"/>
</dbReference>
<keyword evidence="3" id="KW-1185">Reference proteome</keyword>
<sequence length="273" mass="31406">MIVITCVTNKDHAGYAKGLAESCRYFGYQLECLEHDGTWPGHRQKDLSLCKFLQAVPSNEIVLFTDGYDTVFVTSEAEIIEKFSSRDVPVLFSAEINCFPYSAFSYLHKPCPSKFRYLNSGGFIGRAGDILDLYQRFDAIEDSHRYLVDNNLRWSNQYRWMKMFLFTEGLIGLDTNCEIFQVFGTDLSVYDKIRKAPSEQEKSMLRQNEICRILDDFVIGDRIFNKQTGSHPCHLHFASHLLKNHMFSQELAPCLPWTHSNLLSERSVPGQNA</sequence>